<dbReference type="Proteomes" id="UP000800235">
    <property type="component" value="Unassembled WGS sequence"/>
</dbReference>
<reference evidence="2" key="1">
    <citation type="journal article" date="2020" name="Stud. Mycol.">
        <title>101 Dothideomycetes genomes: a test case for predicting lifestyles and emergence of pathogens.</title>
        <authorList>
            <person name="Haridas S."/>
            <person name="Albert R."/>
            <person name="Binder M."/>
            <person name="Bloem J."/>
            <person name="Labutti K."/>
            <person name="Salamov A."/>
            <person name="Andreopoulos B."/>
            <person name="Baker S."/>
            <person name="Barry K."/>
            <person name="Bills G."/>
            <person name="Bluhm B."/>
            <person name="Cannon C."/>
            <person name="Castanera R."/>
            <person name="Culley D."/>
            <person name="Daum C."/>
            <person name="Ezra D."/>
            <person name="Gonzalez J."/>
            <person name="Henrissat B."/>
            <person name="Kuo A."/>
            <person name="Liang C."/>
            <person name="Lipzen A."/>
            <person name="Lutzoni F."/>
            <person name="Magnuson J."/>
            <person name="Mondo S."/>
            <person name="Nolan M."/>
            <person name="Ohm R."/>
            <person name="Pangilinan J."/>
            <person name="Park H.-J."/>
            <person name="Ramirez L."/>
            <person name="Alfaro M."/>
            <person name="Sun H."/>
            <person name="Tritt A."/>
            <person name="Yoshinaga Y."/>
            <person name="Zwiers L.-H."/>
            <person name="Turgeon B."/>
            <person name="Goodwin S."/>
            <person name="Spatafora J."/>
            <person name="Crous P."/>
            <person name="Grigoriev I."/>
        </authorList>
    </citation>
    <scope>NUCLEOTIDE SEQUENCE</scope>
    <source>
        <strain evidence="2">CBS 130266</strain>
    </source>
</reference>
<comment type="caution">
    <text evidence="2">The sequence shown here is derived from an EMBL/GenBank/DDBJ whole genome shotgun (WGS) entry which is preliminary data.</text>
</comment>
<feature type="compositionally biased region" description="Polar residues" evidence="1">
    <location>
        <begin position="1"/>
        <end position="12"/>
    </location>
</feature>
<evidence type="ECO:0000313" key="3">
    <source>
        <dbReference type="Proteomes" id="UP000800235"/>
    </source>
</evidence>
<dbReference type="AlphaFoldDB" id="A0A9P4NRM4"/>
<feature type="region of interest" description="Disordered" evidence="1">
    <location>
        <begin position="1"/>
        <end position="27"/>
    </location>
</feature>
<keyword evidence="3" id="KW-1185">Reference proteome</keyword>
<evidence type="ECO:0000313" key="2">
    <source>
        <dbReference type="EMBL" id="KAF2430016.1"/>
    </source>
</evidence>
<sequence length="208" mass="22103">MTNHHFPNSTFTGPHGFPSTKAHGHLAPDEQRYDEGTRHVGRFRAINSNPVEYVDVAGLIGPDGSYWSMNQVTLPKNVGASGLEKRSQIADAREGPGARPFTTQSSVLRRGYQASIEGSWTATRAGGYAHSSSETTTITSPLFLATSLNAGTKSRPNLMNPAQLLSPHLPALSTDPLSPVSTLQVPSTSLALPVPTTPQSDPIIHALA</sequence>
<name>A0A9P4NRM4_9PEZI</name>
<proteinExistence type="predicted"/>
<dbReference type="EMBL" id="MU007042">
    <property type="protein sequence ID" value="KAF2430016.1"/>
    <property type="molecule type" value="Genomic_DNA"/>
</dbReference>
<organism evidence="2 3">
    <name type="scientific">Tothia fuscella</name>
    <dbReference type="NCBI Taxonomy" id="1048955"/>
    <lineage>
        <taxon>Eukaryota</taxon>
        <taxon>Fungi</taxon>
        <taxon>Dikarya</taxon>
        <taxon>Ascomycota</taxon>
        <taxon>Pezizomycotina</taxon>
        <taxon>Dothideomycetes</taxon>
        <taxon>Pleosporomycetidae</taxon>
        <taxon>Venturiales</taxon>
        <taxon>Cylindrosympodiaceae</taxon>
        <taxon>Tothia</taxon>
    </lineage>
</organism>
<accession>A0A9P4NRM4</accession>
<protein>
    <submittedName>
        <fullName evidence="2">Uncharacterized protein</fullName>
    </submittedName>
</protein>
<evidence type="ECO:0000256" key="1">
    <source>
        <dbReference type="SAM" id="MobiDB-lite"/>
    </source>
</evidence>
<gene>
    <name evidence="2" type="ORF">EJ08DRAFT_697810</name>
</gene>